<sequence length="193" mass="21623">MPSNKDRLYIALHPRGGSVHTPLGQERYHWSLVLAPKGSHACSSDHVILHAKETLSEGGGGGVAGGTSTWVFEERRVPPERSMPLLARVCVAKVVQREKLLQILRAVPVRAGEVQGWNCVGWVREALARLEQEKHVLGRNVLGRDWEEQRDACTAYVKRKKEAHRYDGRAAEGEYDMSLIPTWDMLLGRETVP</sequence>
<protein>
    <submittedName>
        <fullName evidence="1">Uncharacterized protein</fullName>
    </submittedName>
</protein>
<reference evidence="1 2" key="1">
    <citation type="journal article" date="2017" name="BMC Genomics">
        <title>Chromosome level assembly and secondary metabolite potential of the parasitic fungus Cordyceps militaris.</title>
        <authorList>
            <person name="Kramer G.J."/>
            <person name="Nodwell J.R."/>
        </authorList>
    </citation>
    <scope>NUCLEOTIDE SEQUENCE [LARGE SCALE GENOMIC DNA]</scope>
    <source>
        <strain evidence="1 2">ATCC 34164</strain>
    </source>
</reference>
<organism evidence="1 2">
    <name type="scientific">Cordyceps militaris</name>
    <name type="common">Caterpillar fungus</name>
    <name type="synonym">Clavaria militaris</name>
    <dbReference type="NCBI Taxonomy" id="73501"/>
    <lineage>
        <taxon>Eukaryota</taxon>
        <taxon>Fungi</taxon>
        <taxon>Dikarya</taxon>
        <taxon>Ascomycota</taxon>
        <taxon>Pezizomycotina</taxon>
        <taxon>Sordariomycetes</taxon>
        <taxon>Hypocreomycetidae</taxon>
        <taxon>Hypocreales</taxon>
        <taxon>Cordycipitaceae</taxon>
        <taxon>Cordyceps</taxon>
    </lineage>
</organism>
<dbReference type="VEuPathDB" id="FungiDB:A9K55_009118"/>
<dbReference type="Pfam" id="PF21858">
    <property type="entry name" value="DUF6914"/>
    <property type="match status" value="1"/>
</dbReference>
<dbReference type="EMBL" id="CP023324">
    <property type="protein sequence ID" value="ATY63287.1"/>
    <property type="molecule type" value="Genomic_DNA"/>
</dbReference>
<evidence type="ECO:0000313" key="2">
    <source>
        <dbReference type="Proteomes" id="UP000323067"/>
    </source>
</evidence>
<dbReference type="InterPro" id="IPR054208">
    <property type="entry name" value="DUF6914"/>
</dbReference>
<dbReference type="OrthoDB" id="2679825at2759"/>
<proteinExistence type="predicted"/>
<accession>A0A2H4SJJ6</accession>
<dbReference type="Proteomes" id="UP000323067">
    <property type="component" value="Chromosome vii"/>
</dbReference>
<dbReference type="AlphaFoldDB" id="A0A2H4SJJ6"/>
<name>A0A2H4SJJ6_CORMI</name>
<evidence type="ECO:0000313" key="1">
    <source>
        <dbReference type="EMBL" id="ATY63287.1"/>
    </source>
</evidence>
<gene>
    <name evidence="1" type="ORF">A9K55_009118</name>
</gene>
<dbReference type="VEuPathDB" id="FungiDB:CCM_02091"/>